<evidence type="ECO:0000313" key="1">
    <source>
        <dbReference type="EMBL" id="MCC2747326.1"/>
    </source>
</evidence>
<reference evidence="1" key="1">
    <citation type="submission" date="2021-10" db="EMBL/GenBank/DDBJ databases">
        <title>Collection of gut derived symbiotic bacterial strains cultured from healthy donors.</title>
        <authorList>
            <person name="Lin H."/>
            <person name="Littmann E."/>
            <person name="Claire K."/>
            <person name="Pamer E."/>
        </authorList>
    </citation>
    <scope>NUCLEOTIDE SEQUENCE</scope>
    <source>
        <strain evidence="1">MSK.22.92</strain>
    </source>
</reference>
<name>A0AAP3V8I9_9FIRM</name>
<dbReference type="Gene3D" id="3.40.50.150">
    <property type="entry name" value="Vaccinia Virus protein VP39"/>
    <property type="match status" value="1"/>
</dbReference>
<keyword evidence="2" id="KW-0489">Methyltransferase</keyword>
<dbReference type="PIRSF" id="PIRSF018637">
    <property type="entry name" value="TrmK"/>
    <property type="match status" value="1"/>
</dbReference>
<dbReference type="EMBL" id="JAQLYE010000003">
    <property type="protein sequence ID" value="MDB8016935.1"/>
    <property type="molecule type" value="Genomic_DNA"/>
</dbReference>
<keyword evidence="2" id="KW-0808">Transferase</keyword>
<dbReference type="GO" id="GO:0032259">
    <property type="term" value="P:methylation"/>
    <property type="evidence" value="ECO:0007669"/>
    <property type="project" value="UniProtKB-KW"/>
</dbReference>
<dbReference type="GO" id="GO:0160105">
    <property type="term" value="F:tRNA (adenine(22)-N1)-methyltransferase activity"/>
    <property type="evidence" value="ECO:0007669"/>
    <property type="project" value="InterPro"/>
</dbReference>
<reference evidence="2" key="2">
    <citation type="submission" date="2023-01" db="EMBL/GenBank/DDBJ databases">
        <title>Human gut microbiome strain richness.</title>
        <authorList>
            <person name="Chen-Liaw A."/>
        </authorList>
    </citation>
    <scope>NUCLEOTIDE SEQUENCE</scope>
    <source>
        <strain evidence="2">1001283st1_D2_1001283B150209_150212</strain>
    </source>
</reference>
<dbReference type="PANTHER" id="PTHR38451">
    <property type="entry name" value="TRNA (ADENINE(22)-N(1))-METHYLTRANSFERASE"/>
    <property type="match status" value="1"/>
</dbReference>
<accession>A0AAP3V8I9</accession>
<dbReference type="InterPro" id="IPR006901">
    <property type="entry name" value="TrmK"/>
</dbReference>
<comment type="caution">
    <text evidence="2">The sequence shown here is derived from an EMBL/GenBank/DDBJ whole genome shotgun (WGS) entry which is preliminary data.</text>
</comment>
<dbReference type="Proteomes" id="UP001197847">
    <property type="component" value="Unassembled WGS sequence"/>
</dbReference>
<evidence type="ECO:0000313" key="3">
    <source>
        <dbReference type="Proteomes" id="UP001212823"/>
    </source>
</evidence>
<dbReference type="Proteomes" id="UP001212823">
    <property type="component" value="Unassembled WGS sequence"/>
</dbReference>
<proteinExistence type="predicted"/>
<dbReference type="Pfam" id="PF12847">
    <property type="entry name" value="Methyltransf_18"/>
    <property type="match status" value="1"/>
</dbReference>
<sequence length="247" mass="27388">MIRLSRRMKAVASMVTAGYTLCDVGTDHGYVPIALVQSNIIPKAIAVDINKGPLERANEHIRANGLTEQITTRLSNGLEAIHDGEVDSIVIAGMGGELVIHILTAGETVCRSAKELILQPQSEVSKVREYVRNTGYKIVDEDMILEDGKYYPMFRCVPCADNSAWDNMDETTVTVCDLYGPVLIKNGNPVLRKFLVREHHKLAAIMQQLRTQDMSDSIMDRIEQINEMMAYNEAAYSTMGAIRNAGI</sequence>
<dbReference type="EMBL" id="JAJFBX010000012">
    <property type="protein sequence ID" value="MCC2747326.1"/>
    <property type="molecule type" value="Genomic_DNA"/>
</dbReference>
<dbReference type="AlphaFoldDB" id="A0AAP3V8I9"/>
<dbReference type="Gene3D" id="1.10.287.1890">
    <property type="match status" value="1"/>
</dbReference>
<dbReference type="GeneID" id="86989120"/>
<dbReference type="RefSeq" id="WP_306769610.1">
    <property type="nucleotide sequence ID" value="NZ_CP092643.1"/>
</dbReference>
<gene>
    <name evidence="1" type="ORF">LK487_09865</name>
    <name evidence="2" type="ORF">PNE45_02645</name>
</gene>
<dbReference type="SUPFAM" id="SSF53335">
    <property type="entry name" value="S-adenosyl-L-methionine-dependent methyltransferases"/>
    <property type="match status" value="1"/>
</dbReference>
<dbReference type="InterPro" id="IPR029063">
    <property type="entry name" value="SAM-dependent_MTases_sf"/>
</dbReference>
<evidence type="ECO:0000313" key="2">
    <source>
        <dbReference type="EMBL" id="MDB8016935.1"/>
    </source>
</evidence>
<organism evidence="2 3">
    <name type="scientific">Agathobacter rectalis</name>
    <dbReference type="NCBI Taxonomy" id="39491"/>
    <lineage>
        <taxon>Bacteria</taxon>
        <taxon>Bacillati</taxon>
        <taxon>Bacillota</taxon>
        <taxon>Clostridia</taxon>
        <taxon>Lachnospirales</taxon>
        <taxon>Lachnospiraceae</taxon>
        <taxon>Agathobacter</taxon>
    </lineage>
</organism>
<protein>
    <submittedName>
        <fullName evidence="2">Class I SAM-dependent methyltransferase</fullName>
    </submittedName>
</protein>
<dbReference type="PANTHER" id="PTHR38451:SF1">
    <property type="entry name" value="TRNA (ADENINE(22)-N(1))-METHYLTRANSFERASE"/>
    <property type="match status" value="1"/>
</dbReference>